<organism evidence="4 5">
    <name type="scientific">Siminovitchia acidinfaciens</name>
    <dbReference type="NCBI Taxonomy" id="2321395"/>
    <lineage>
        <taxon>Bacteria</taxon>
        <taxon>Bacillati</taxon>
        <taxon>Bacillota</taxon>
        <taxon>Bacilli</taxon>
        <taxon>Bacillales</taxon>
        <taxon>Bacillaceae</taxon>
        <taxon>Siminovitchia</taxon>
    </lineage>
</organism>
<dbReference type="EMBL" id="QYTV02000005">
    <property type="protein sequence ID" value="RST73619.1"/>
    <property type="molecule type" value="Genomic_DNA"/>
</dbReference>
<dbReference type="PANTHER" id="PTHR11364:SF27">
    <property type="entry name" value="SULFURTRANSFERASE"/>
    <property type="match status" value="1"/>
</dbReference>
<dbReference type="PROSITE" id="PS00380">
    <property type="entry name" value="RHODANESE_1"/>
    <property type="match status" value="1"/>
</dbReference>
<dbReference type="SUPFAM" id="SSF52821">
    <property type="entry name" value="Rhodanese/Cell cycle control phosphatase"/>
    <property type="match status" value="2"/>
</dbReference>
<evidence type="ECO:0000256" key="2">
    <source>
        <dbReference type="ARBA" id="ARBA00022737"/>
    </source>
</evidence>
<dbReference type="Proteomes" id="UP000287156">
    <property type="component" value="Unassembled WGS sequence"/>
</dbReference>
<evidence type="ECO:0000256" key="1">
    <source>
        <dbReference type="ARBA" id="ARBA00022679"/>
    </source>
</evidence>
<reference evidence="4" key="1">
    <citation type="submission" date="2018-12" db="EMBL/GenBank/DDBJ databases">
        <authorList>
            <person name="Sun L."/>
            <person name="Chen Z."/>
        </authorList>
    </citation>
    <scope>NUCLEOTIDE SEQUENCE [LARGE SCALE GENOMIC DNA]</scope>
    <source>
        <strain evidence="4">3-2-2</strain>
    </source>
</reference>
<sequence length="277" mass="31501">MFFIKPREWLKEKLLDNNVRIVDCTYSLNDASYGKRTYWEKHIPGAVHFDLAEDLSDEVQKHGGRHPLPEIQKFKQKLEKAGINDKTTIVAYDAGEGCFASRFWWLLKYMGHPEVYVLDEGMKGWEDAGFPVTDIELEFDPVQFTVRLNESMIADVSDVRSAIKNQNTVIIDSRARERYLGQVEPLDAKPGHIPGAVNCEWTDGLKAGIWKDREEQMNRFSNLNPGDEIIVYCGSGVTATPNVIALMEAGFDKVKLYAGSYSDWISYPENIVEKGEI</sequence>
<feature type="domain" description="Rhodanese" evidence="3">
    <location>
        <begin position="15"/>
        <end position="134"/>
    </location>
</feature>
<dbReference type="PANTHER" id="PTHR11364">
    <property type="entry name" value="THIOSULFATE SULFERTANSFERASE"/>
    <property type="match status" value="1"/>
</dbReference>
<protein>
    <submittedName>
        <fullName evidence="4">Sulfurtransferase</fullName>
    </submittedName>
</protein>
<keyword evidence="1" id="KW-0808">Transferase</keyword>
<dbReference type="Gene3D" id="3.40.250.10">
    <property type="entry name" value="Rhodanese-like domain"/>
    <property type="match status" value="2"/>
</dbReference>
<dbReference type="PROSITE" id="PS50206">
    <property type="entry name" value="RHODANESE_3"/>
    <property type="match status" value="2"/>
</dbReference>
<keyword evidence="2" id="KW-0677">Repeat</keyword>
<dbReference type="CDD" id="cd01449">
    <property type="entry name" value="TST_Repeat_2"/>
    <property type="match status" value="1"/>
</dbReference>
<name>A0A429XY32_9BACI</name>
<dbReference type="Pfam" id="PF00581">
    <property type="entry name" value="Rhodanese"/>
    <property type="match status" value="2"/>
</dbReference>
<proteinExistence type="predicted"/>
<dbReference type="InterPro" id="IPR001763">
    <property type="entry name" value="Rhodanese-like_dom"/>
</dbReference>
<feature type="domain" description="Rhodanese" evidence="3">
    <location>
        <begin position="164"/>
        <end position="273"/>
    </location>
</feature>
<evidence type="ECO:0000259" key="3">
    <source>
        <dbReference type="PROSITE" id="PS50206"/>
    </source>
</evidence>
<evidence type="ECO:0000313" key="5">
    <source>
        <dbReference type="Proteomes" id="UP000287156"/>
    </source>
</evidence>
<dbReference type="RefSeq" id="WP_126051008.1">
    <property type="nucleotide sequence ID" value="NZ_QYTV02000005.1"/>
</dbReference>
<dbReference type="OrthoDB" id="9770030at2"/>
<dbReference type="InterPro" id="IPR045078">
    <property type="entry name" value="TST/MPST-like"/>
</dbReference>
<dbReference type="InterPro" id="IPR001307">
    <property type="entry name" value="Thiosulphate_STrfase_CS"/>
</dbReference>
<dbReference type="CDD" id="cd01448">
    <property type="entry name" value="TST_Repeat_1"/>
    <property type="match status" value="1"/>
</dbReference>
<dbReference type="SMART" id="SM00450">
    <property type="entry name" value="RHOD"/>
    <property type="match status" value="2"/>
</dbReference>
<accession>A0A429XY32</accession>
<dbReference type="GO" id="GO:0004792">
    <property type="term" value="F:thiosulfate-cyanide sulfurtransferase activity"/>
    <property type="evidence" value="ECO:0007669"/>
    <property type="project" value="InterPro"/>
</dbReference>
<dbReference type="InterPro" id="IPR036873">
    <property type="entry name" value="Rhodanese-like_dom_sf"/>
</dbReference>
<keyword evidence="5" id="KW-1185">Reference proteome</keyword>
<comment type="caution">
    <text evidence="4">The sequence shown here is derived from an EMBL/GenBank/DDBJ whole genome shotgun (WGS) entry which is preliminary data.</text>
</comment>
<gene>
    <name evidence="4" type="ORF">D4T97_012085</name>
</gene>
<evidence type="ECO:0000313" key="4">
    <source>
        <dbReference type="EMBL" id="RST73619.1"/>
    </source>
</evidence>
<dbReference type="AlphaFoldDB" id="A0A429XY32"/>